<dbReference type="InterPro" id="IPR023195">
    <property type="entry name" value="Nict_dMeBzImd_PRibTrfase_N"/>
</dbReference>
<feature type="active site" description="Proton acceptor" evidence="10">
    <location>
        <position position="318"/>
    </location>
</feature>
<dbReference type="Gene3D" id="3.40.50.10210">
    <property type="match status" value="1"/>
</dbReference>
<dbReference type="EMBL" id="QKQS01000008">
    <property type="protein sequence ID" value="PZA13001.1"/>
    <property type="molecule type" value="Genomic_DNA"/>
</dbReference>
<evidence type="ECO:0000256" key="4">
    <source>
        <dbReference type="ARBA" id="ARBA00015486"/>
    </source>
</evidence>
<dbReference type="RefSeq" id="WP_110785082.1">
    <property type="nucleotide sequence ID" value="NZ_QKQS01000008.1"/>
</dbReference>
<protein>
    <recommendedName>
        <fullName evidence="4 10">Nicotinate-nucleotide--dimethylbenzimidazole phosphoribosyltransferase</fullName>
        <shortName evidence="10">NN:DBI PRT</shortName>
        <ecNumber evidence="3 10">2.4.2.21</ecNumber>
    </recommendedName>
    <alternativeName>
        <fullName evidence="8 10">N(1)-alpha-phosphoribosyltransferase</fullName>
    </alternativeName>
</protein>
<comment type="catalytic activity">
    <reaction evidence="9 10">
        <text>5,6-dimethylbenzimidazole + nicotinate beta-D-ribonucleotide = alpha-ribazole 5'-phosphate + nicotinate + H(+)</text>
        <dbReference type="Rhea" id="RHEA:11196"/>
        <dbReference type="ChEBI" id="CHEBI:15378"/>
        <dbReference type="ChEBI" id="CHEBI:15890"/>
        <dbReference type="ChEBI" id="CHEBI:32544"/>
        <dbReference type="ChEBI" id="CHEBI:57502"/>
        <dbReference type="ChEBI" id="CHEBI:57918"/>
        <dbReference type="EC" id="2.4.2.21"/>
    </reaction>
</comment>
<dbReference type="CDD" id="cd02439">
    <property type="entry name" value="DMB-PRT_CobT"/>
    <property type="match status" value="1"/>
</dbReference>
<evidence type="ECO:0000256" key="1">
    <source>
        <dbReference type="ARBA" id="ARBA00005049"/>
    </source>
</evidence>
<evidence type="ECO:0000313" key="12">
    <source>
        <dbReference type="Proteomes" id="UP000248134"/>
    </source>
</evidence>
<evidence type="ECO:0000256" key="2">
    <source>
        <dbReference type="ARBA" id="ARBA00007110"/>
    </source>
</evidence>
<dbReference type="InterPro" id="IPR017846">
    <property type="entry name" value="Nict_dMeBzImd_PRibTrfase_bact"/>
</dbReference>
<keyword evidence="7 10" id="KW-0808">Transferase</keyword>
<sequence length="354" mass="36855">MHAPLLDPRLLSVPPLDPAHEAELRARLDGKAKPPGSLGRLEDLAVQLGLIWHPAPPRAERAAVFIFAGDHGLAADRVSPYPASVTRAMVEAYLADCAGVNVLAKAAATEVRIVDGGIDADMPPDPKLIDRKIRRGTRNARHEPAMTHQEAARAITAAAELVREDIDGGLDIVAIGEMGIGNTTSAALITHALTGEPIIDCVGRGAGMDDAGVAHKRAIVEQAAARAQPTAPLDVLAEFGGFDIAMMAGAVLGAAASRRPVVIDGFIASAAALLAVRLQPAARDYCVFSHRSAERGHRVLLDAMQATPYLDLGLRLGEGTGALMTVPLLRAAAGILNDLAALSDVLAGRLGPRP</sequence>
<dbReference type="GO" id="GO:0008939">
    <property type="term" value="F:nicotinate-nucleotide-dimethylbenzimidazole phosphoribosyltransferase activity"/>
    <property type="evidence" value="ECO:0007669"/>
    <property type="project" value="UniProtKB-UniRule"/>
</dbReference>
<comment type="similarity">
    <text evidence="2 10">Belongs to the CobT family.</text>
</comment>
<evidence type="ECO:0000256" key="10">
    <source>
        <dbReference type="HAMAP-Rule" id="MF_00230"/>
    </source>
</evidence>
<keyword evidence="5 10" id="KW-0169">Cobalamin biosynthesis</keyword>
<dbReference type="Pfam" id="PF02277">
    <property type="entry name" value="DBI_PRT"/>
    <property type="match status" value="1"/>
</dbReference>
<dbReference type="InterPro" id="IPR003200">
    <property type="entry name" value="Nict_dMeBzImd_PRibTrfase"/>
</dbReference>
<dbReference type="GO" id="GO:0009236">
    <property type="term" value="P:cobalamin biosynthetic process"/>
    <property type="evidence" value="ECO:0007669"/>
    <property type="project" value="UniProtKB-UniRule"/>
</dbReference>
<dbReference type="Gene3D" id="1.10.1610.10">
    <property type="match status" value="1"/>
</dbReference>
<dbReference type="EC" id="2.4.2.21" evidence="3 10"/>
<reference evidence="11 12" key="1">
    <citation type="submission" date="2018-06" db="EMBL/GenBank/DDBJ databases">
        <title>Draft Whole-Genome Sequence of the purple photosynthetic bacterium Rhodospeudomonas palustris XCP.</title>
        <authorList>
            <person name="Rayyan A."/>
            <person name="Meyer T.E."/>
            <person name="Kyndt J.A."/>
        </authorList>
    </citation>
    <scope>NUCLEOTIDE SEQUENCE [LARGE SCALE GENOMIC DNA]</scope>
    <source>
        <strain evidence="11 12">XCP</strain>
    </source>
</reference>
<evidence type="ECO:0000256" key="9">
    <source>
        <dbReference type="ARBA" id="ARBA00047340"/>
    </source>
</evidence>
<dbReference type="SUPFAM" id="SSF52733">
    <property type="entry name" value="Nicotinate mononucleotide:5,6-dimethylbenzimidazole phosphoribosyltransferase (CobT)"/>
    <property type="match status" value="1"/>
</dbReference>
<comment type="pathway">
    <text evidence="1 10">Nucleoside biosynthesis; alpha-ribazole biosynthesis; alpha-ribazole from 5,6-dimethylbenzimidazole: step 1/2.</text>
</comment>
<dbReference type="PANTHER" id="PTHR43463">
    <property type="entry name" value="NICOTINATE-NUCLEOTIDE--DIMETHYLBENZIMIDAZOLE PHOSPHORIBOSYLTRANSFERASE"/>
    <property type="match status" value="1"/>
</dbReference>
<dbReference type="HAMAP" id="MF_00230">
    <property type="entry name" value="CobT"/>
    <property type="match status" value="1"/>
</dbReference>
<evidence type="ECO:0000256" key="6">
    <source>
        <dbReference type="ARBA" id="ARBA00022676"/>
    </source>
</evidence>
<dbReference type="Proteomes" id="UP000248134">
    <property type="component" value="Unassembled WGS sequence"/>
</dbReference>
<dbReference type="AlphaFoldDB" id="A0A323UKR3"/>
<keyword evidence="6 10" id="KW-0328">Glycosyltransferase</keyword>
<proteinExistence type="inferred from homology"/>
<evidence type="ECO:0000256" key="7">
    <source>
        <dbReference type="ARBA" id="ARBA00022679"/>
    </source>
</evidence>
<comment type="caution">
    <text evidence="11">The sequence shown here is derived from an EMBL/GenBank/DDBJ whole genome shotgun (WGS) entry which is preliminary data.</text>
</comment>
<dbReference type="NCBIfam" id="TIGR03160">
    <property type="entry name" value="cobT_DBIPRT"/>
    <property type="match status" value="1"/>
</dbReference>
<evidence type="ECO:0000256" key="8">
    <source>
        <dbReference type="ARBA" id="ARBA00030686"/>
    </source>
</evidence>
<name>A0A323UKR3_RHOPL</name>
<dbReference type="NCBIfam" id="NF000996">
    <property type="entry name" value="PRK00105.1"/>
    <property type="match status" value="1"/>
</dbReference>
<accession>A0A323UKR3</accession>
<dbReference type="FunFam" id="3.40.50.10210:FF:000001">
    <property type="entry name" value="Nicotinate-nucleotide--dimethylbenzimidazole phosphoribosyltransferase"/>
    <property type="match status" value="1"/>
</dbReference>
<organism evidence="11 12">
    <name type="scientific">Rhodopseudomonas palustris</name>
    <dbReference type="NCBI Taxonomy" id="1076"/>
    <lineage>
        <taxon>Bacteria</taxon>
        <taxon>Pseudomonadati</taxon>
        <taxon>Pseudomonadota</taxon>
        <taxon>Alphaproteobacteria</taxon>
        <taxon>Hyphomicrobiales</taxon>
        <taxon>Nitrobacteraceae</taxon>
        <taxon>Rhodopseudomonas</taxon>
    </lineage>
</organism>
<evidence type="ECO:0000256" key="3">
    <source>
        <dbReference type="ARBA" id="ARBA00011991"/>
    </source>
</evidence>
<gene>
    <name evidence="10 11" type="primary">cobT</name>
    <name evidence="11" type="ORF">DNX69_05890</name>
</gene>
<dbReference type="OrthoDB" id="9781491at2"/>
<dbReference type="UniPathway" id="UPA00061">
    <property type="reaction ID" value="UER00516"/>
</dbReference>
<evidence type="ECO:0000256" key="5">
    <source>
        <dbReference type="ARBA" id="ARBA00022573"/>
    </source>
</evidence>
<evidence type="ECO:0000313" key="11">
    <source>
        <dbReference type="EMBL" id="PZA13001.1"/>
    </source>
</evidence>
<dbReference type="InterPro" id="IPR036087">
    <property type="entry name" value="Nict_dMeBzImd_PRibTrfase_sf"/>
</dbReference>
<comment type="function">
    <text evidence="10">Catalyzes the synthesis of alpha-ribazole-5'-phosphate from nicotinate mononucleotide (NAMN) and 5,6-dimethylbenzimidazole (DMB).</text>
</comment>
<dbReference type="PANTHER" id="PTHR43463:SF1">
    <property type="entry name" value="NICOTINATE-NUCLEOTIDE--DIMETHYLBENZIMIDAZOLE PHOSPHORIBOSYLTRANSFERASE"/>
    <property type="match status" value="1"/>
</dbReference>